<keyword evidence="2" id="KW-1185">Reference proteome</keyword>
<dbReference type="OrthoDB" id="2789106at2759"/>
<proteinExistence type="predicted"/>
<evidence type="ECO:0000313" key="2">
    <source>
        <dbReference type="Proteomes" id="UP000184267"/>
    </source>
</evidence>
<dbReference type="Proteomes" id="UP000184267">
    <property type="component" value="Unassembled WGS sequence"/>
</dbReference>
<name>A0A1M2W658_TRAPU</name>
<dbReference type="OMA" id="KRWNPEA"/>
<sequence length="148" mass="16059">MSVAASSNRWLSDCLCDLMASPHVAMPPHGGMHLGPGPVDVFTTRFNEYFGHEACGTLCGRPVDREGLKTGLLALQKRWNPEAVRVGNDPQLNGIPLGHNILATEVEWTPEGSTVPEVVLAEASVGEERGHEQIRFLKMEGNSALFRA</sequence>
<evidence type="ECO:0000313" key="1">
    <source>
        <dbReference type="EMBL" id="OJT15329.1"/>
    </source>
</evidence>
<organism evidence="1 2">
    <name type="scientific">Trametes pubescens</name>
    <name type="common">White-rot fungus</name>
    <dbReference type="NCBI Taxonomy" id="154538"/>
    <lineage>
        <taxon>Eukaryota</taxon>
        <taxon>Fungi</taxon>
        <taxon>Dikarya</taxon>
        <taxon>Basidiomycota</taxon>
        <taxon>Agaricomycotina</taxon>
        <taxon>Agaricomycetes</taxon>
        <taxon>Polyporales</taxon>
        <taxon>Polyporaceae</taxon>
        <taxon>Trametes</taxon>
    </lineage>
</organism>
<dbReference type="AlphaFoldDB" id="A0A1M2W658"/>
<reference evidence="1 2" key="1">
    <citation type="submission" date="2016-10" db="EMBL/GenBank/DDBJ databases">
        <title>Genome sequence of the basidiomycete white-rot fungus Trametes pubescens.</title>
        <authorList>
            <person name="Makela M.R."/>
            <person name="Granchi Z."/>
            <person name="Peng M."/>
            <person name="De Vries R.P."/>
            <person name="Grigoriev I."/>
            <person name="Riley R."/>
            <person name="Hilden K."/>
        </authorList>
    </citation>
    <scope>NUCLEOTIDE SEQUENCE [LARGE SCALE GENOMIC DNA]</scope>
    <source>
        <strain evidence="1 2">FBCC735</strain>
    </source>
</reference>
<protein>
    <submittedName>
        <fullName evidence="1">Uncharacterized protein</fullName>
    </submittedName>
</protein>
<dbReference type="EMBL" id="MNAD01000184">
    <property type="protein sequence ID" value="OJT15329.1"/>
    <property type="molecule type" value="Genomic_DNA"/>
</dbReference>
<accession>A0A1M2W658</accession>
<gene>
    <name evidence="1" type="ORF">TRAPUB_8125</name>
</gene>
<comment type="caution">
    <text evidence="1">The sequence shown here is derived from an EMBL/GenBank/DDBJ whole genome shotgun (WGS) entry which is preliminary data.</text>
</comment>